<dbReference type="InterPro" id="IPR032820">
    <property type="entry name" value="ATPase_put"/>
</dbReference>
<feature type="transmembrane region" description="Helical" evidence="2">
    <location>
        <begin position="37"/>
        <end position="61"/>
    </location>
</feature>
<evidence type="ECO:0000313" key="3">
    <source>
        <dbReference type="EMBL" id="MFC2966708.1"/>
    </source>
</evidence>
<feature type="transmembrane region" description="Helical" evidence="2">
    <location>
        <begin position="73"/>
        <end position="92"/>
    </location>
</feature>
<protein>
    <submittedName>
        <fullName evidence="3">AtpZ/AtpI family protein</fullName>
    </submittedName>
</protein>
<accession>A0ABV7ACD5</accession>
<dbReference type="RefSeq" id="WP_377831167.1">
    <property type="nucleotide sequence ID" value="NZ_JBHRSK010000002.1"/>
</dbReference>
<dbReference type="Proteomes" id="UP001595443">
    <property type="component" value="Unassembled WGS sequence"/>
</dbReference>
<keyword evidence="4" id="KW-1185">Reference proteome</keyword>
<feature type="compositionally biased region" description="Basic and acidic residues" evidence="1">
    <location>
        <begin position="23"/>
        <end position="33"/>
    </location>
</feature>
<name>A0ABV7ACD5_9RHOB</name>
<evidence type="ECO:0000256" key="2">
    <source>
        <dbReference type="SAM" id="Phobius"/>
    </source>
</evidence>
<dbReference type="InterPro" id="IPR011744">
    <property type="entry name" value="ATPase_gene1"/>
</dbReference>
<dbReference type="EMBL" id="JBHRSK010000002">
    <property type="protein sequence ID" value="MFC2966708.1"/>
    <property type="molecule type" value="Genomic_DNA"/>
</dbReference>
<keyword evidence="2" id="KW-0472">Membrane</keyword>
<reference evidence="4" key="1">
    <citation type="journal article" date="2019" name="Int. J. Syst. Evol. Microbiol.">
        <title>The Global Catalogue of Microorganisms (GCM) 10K type strain sequencing project: providing services to taxonomists for standard genome sequencing and annotation.</title>
        <authorList>
            <consortium name="The Broad Institute Genomics Platform"/>
            <consortium name="The Broad Institute Genome Sequencing Center for Infectious Disease"/>
            <person name="Wu L."/>
            <person name="Ma J."/>
        </authorList>
    </citation>
    <scope>NUCLEOTIDE SEQUENCE [LARGE SCALE GENOMIC DNA]</scope>
    <source>
        <strain evidence="4">KCTC 62192</strain>
    </source>
</reference>
<dbReference type="NCBIfam" id="TIGR02230">
    <property type="entry name" value="ATPase_gene1"/>
    <property type="match status" value="1"/>
</dbReference>
<proteinExistence type="predicted"/>
<keyword evidence="2" id="KW-0812">Transmembrane</keyword>
<dbReference type="Pfam" id="PF09527">
    <property type="entry name" value="ATPase_gene1"/>
    <property type="match status" value="1"/>
</dbReference>
<comment type="caution">
    <text evidence="3">The sequence shown here is derived from an EMBL/GenBank/DDBJ whole genome shotgun (WGS) entry which is preliminary data.</text>
</comment>
<keyword evidence="2" id="KW-1133">Transmembrane helix</keyword>
<evidence type="ECO:0000313" key="4">
    <source>
        <dbReference type="Proteomes" id="UP001595443"/>
    </source>
</evidence>
<gene>
    <name evidence="3" type="ORF">ACFOES_01245</name>
</gene>
<feature type="region of interest" description="Disordered" evidence="1">
    <location>
        <begin position="1"/>
        <end position="33"/>
    </location>
</feature>
<evidence type="ECO:0000256" key="1">
    <source>
        <dbReference type="SAM" id="MobiDB-lite"/>
    </source>
</evidence>
<sequence length="98" mass="10868">MSDPDDDRDARSDEMHGAVQKRAAREARSRKEREPTVWENLSLIGALGWLIVVPPLLGGLLGRWLDRVTGHPILWSGLFIAAGVVIGAWLAWQKATRS</sequence>
<organism evidence="3 4">
    <name type="scientific">Acidimangrovimonas pyrenivorans</name>
    <dbReference type="NCBI Taxonomy" id="2030798"/>
    <lineage>
        <taxon>Bacteria</taxon>
        <taxon>Pseudomonadati</taxon>
        <taxon>Pseudomonadota</taxon>
        <taxon>Alphaproteobacteria</taxon>
        <taxon>Rhodobacterales</taxon>
        <taxon>Paracoccaceae</taxon>
        <taxon>Acidimangrovimonas</taxon>
    </lineage>
</organism>